<dbReference type="InterPro" id="IPR003774">
    <property type="entry name" value="AlgH-like"/>
</dbReference>
<gene>
    <name evidence="3" type="ORF">DI628_06385</name>
</gene>
<dbReference type="Proteomes" id="UP000320948">
    <property type="component" value="Unassembled WGS sequence"/>
</dbReference>
<name>A0A6N4RBU8_BLAVI</name>
<reference evidence="3 4" key="1">
    <citation type="journal article" date="2017" name="Nat. Commun.">
        <title>In situ click chemistry generation of cyclooxygenase-2 inhibitors.</title>
        <authorList>
            <person name="Bhardwaj A."/>
            <person name="Kaur J."/>
            <person name="Wuest M."/>
            <person name="Wuest F."/>
        </authorList>
    </citation>
    <scope>NUCLEOTIDE SEQUENCE [LARGE SCALE GENOMIC DNA]</scope>
    <source>
        <strain evidence="3">S2_018_000_R2_106</strain>
    </source>
</reference>
<dbReference type="AlphaFoldDB" id="A0A6N4RBU8"/>
<dbReference type="PANTHER" id="PTHR30327:SF1">
    <property type="entry name" value="UPF0301 PROTEIN YQGE"/>
    <property type="match status" value="1"/>
</dbReference>
<dbReference type="HAMAP" id="MF_00758">
    <property type="entry name" value="UPF0301"/>
    <property type="match status" value="1"/>
</dbReference>
<dbReference type="GO" id="GO:0005829">
    <property type="term" value="C:cytosol"/>
    <property type="evidence" value="ECO:0007669"/>
    <property type="project" value="TreeGrafter"/>
</dbReference>
<comment type="caution">
    <text evidence="3">The sequence shown here is derived from an EMBL/GenBank/DDBJ whole genome shotgun (WGS) entry which is preliminary data.</text>
</comment>
<protein>
    <recommendedName>
        <fullName evidence="2">UPF0301 protein DI628_06385</fullName>
    </recommendedName>
</protein>
<evidence type="ECO:0000256" key="2">
    <source>
        <dbReference type="HAMAP-Rule" id="MF_00758"/>
    </source>
</evidence>
<sequence length="205" mass="22372">MAMSIVTEEGVITNLRNHLLVATAEMNGTFFERAVIYIANQGEEGSMGFVINQPLPRVNFTDIAKSMGIEDILAAGRESPITTRSLPIIYRGGPVENTRGFVLHTPDYSLKSTIDLTPEISLSAQSDIVTDMARGHGPSHANFCLGYAGWNHGQLEQELHSNSWLITPATPEILFHVPPAERYNAATEMLGLNTLNFSTQTMGLA</sequence>
<evidence type="ECO:0000313" key="3">
    <source>
        <dbReference type="EMBL" id="TKW60526.1"/>
    </source>
</evidence>
<organism evidence="3 4">
    <name type="scientific">Blastochloris viridis</name>
    <name type="common">Rhodopseudomonas viridis</name>
    <dbReference type="NCBI Taxonomy" id="1079"/>
    <lineage>
        <taxon>Bacteria</taxon>
        <taxon>Pseudomonadati</taxon>
        <taxon>Pseudomonadota</taxon>
        <taxon>Alphaproteobacteria</taxon>
        <taxon>Hyphomicrobiales</taxon>
        <taxon>Blastochloridaceae</taxon>
        <taxon>Blastochloris</taxon>
    </lineage>
</organism>
<evidence type="ECO:0000313" key="4">
    <source>
        <dbReference type="Proteomes" id="UP000320948"/>
    </source>
</evidence>
<dbReference type="SUPFAM" id="SSF143456">
    <property type="entry name" value="VC0467-like"/>
    <property type="match status" value="1"/>
</dbReference>
<dbReference type="Pfam" id="PF02622">
    <property type="entry name" value="DUF179"/>
    <property type="match status" value="1"/>
</dbReference>
<evidence type="ECO:0000256" key="1">
    <source>
        <dbReference type="ARBA" id="ARBA00009600"/>
    </source>
</evidence>
<proteinExistence type="inferred from homology"/>
<dbReference type="Gene3D" id="3.40.1740.10">
    <property type="entry name" value="VC0467-like"/>
    <property type="match status" value="1"/>
</dbReference>
<comment type="similarity">
    <text evidence="1 2">Belongs to the UPF0301 (AlgH) family.</text>
</comment>
<accession>A0A6N4RBU8</accession>
<dbReference type="Gene3D" id="3.30.70.1300">
    <property type="entry name" value="VC0467-like domains"/>
    <property type="match status" value="1"/>
</dbReference>
<dbReference type="PANTHER" id="PTHR30327">
    <property type="entry name" value="UNCHARACTERIZED PROTEIN YQGE"/>
    <property type="match status" value="1"/>
</dbReference>
<dbReference type="EMBL" id="VAFM01000002">
    <property type="protein sequence ID" value="TKW60526.1"/>
    <property type="molecule type" value="Genomic_DNA"/>
</dbReference>